<dbReference type="OrthoDB" id="240216at2759"/>
<dbReference type="Proteomes" id="UP000835052">
    <property type="component" value="Unassembled WGS sequence"/>
</dbReference>
<proteinExistence type="inferred from homology"/>
<dbReference type="Gene3D" id="3.30.559.70">
    <property type="entry name" value="Choline/Carnitine o-acyltransferase, domain 2"/>
    <property type="match status" value="1"/>
</dbReference>
<protein>
    <recommendedName>
        <fullName evidence="11">Choline/carnitine acyltransferase domain-containing protein</fullName>
    </recommendedName>
</protein>
<dbReference type="GO" id="GO:0016020">
    <property type="term" value="C:membrane"/>
    <property type="evidence" value="ECO:0007669"/>
    <property type="project" value="UniProtKB-SubCell"/>
</dbReference>
<evidence type="ECO:0000259" key="11">
    <source>
        <dbReference type="Pfam" id="PF00755"/>
    </source>
</evidence>
<evidence type="ECO:0000256" key="3">
    <source>
        <dbReference type="ARBA" id="ARBA00022679"/>
    </source>
</evidence>
<dbReference type="GO" id="GO:0006631">
    <property type="term" value="P:fatty acid metabolic process"/>
    <property type="evidence" value="ECO:0007669"/>
    <property type="project" value="UniProtKB-KW"/>
</dbReference>
<accession>A0A8S1HF31</accession>
<dbReference type="Gene3D" id="3.30.559.10">
    <property type="entry name" value="Chloramphenicol acetyltransferase-like domain"/>
    <property type="match status" value="1"/>
</dbReference>
<evidence type="ECO:0000256" key="5">
    <source>
        <dbReference type="ARBA" id="ARBA00022832"/>
    </source>
</evidence>
<dbReference type="InterPro" id="IPR000542">
    <property type="entry name" value="Carn_acyl_trans"/>
</dbReference>
<dbReference type="GO" id="GO:0009437">
    <property type="term" value="P:carnitine metabolic process"/>
    <property type="evidence" value="ECO:0007669"/>
    <property type="project" value="TreeGrafter"/>
</dbReference>
<evidence type="ECO:0000256" key="8">
    <source>
        <dbReference type="ARBA" id="ARBA00023136"/>
    </source>
</evidence>
<keyword evidence="8" id="KW-0472">Membrane</keyword>
<keyword evidence="6" id="KW-1133">Transmembrane helix</keyword>
<dbReference type="EMBL" id="CAJGYM010000039">
    <property type="protein sequence ID" value="CAD6193825.1"/>
    <property type="molecule type" value="Genomic_DNA"/>
</dbReference>
<organism evidence="12 13">
    <name type="scientific">Caenorhabditis auriculariae</name>
    <dbReference type="NCBI Taxonomy" id="2777116"/>
    <lineage>
        <taxon>Eukaryota</taxon>
        <taxon>Metazoa</taxon>
        <taxon>Ecdysozoa</taxon>
        <taxon>Nematoda</taxon>
        <taxon>Chromadorea</taxon>
        <taxon>Rhabditida</taxon>
        <taxon>Rhabditina</taxon>
        <taxon>Rhabditomorpha</taxon>
        <taxon>Rhabditoidea</taxon>
        <taxon>Rhabditidae</taxon>
        <taxon>Peloderinae</taxon>
        <taxon>Caenorhabditis</taxon>
    </lineage>
</organism>
<evidence type="ECO:0000256" key="10">
    <source>
        <dbReference type="PIRSR" id="PIRSR600542-1"/>
    </source>
</evidence>
<dbReference type="InterPro" id="IPR042231">
    <property type="entry name" value="Cho/carn_acyl_trans_2"/>
</dbReference>
<keyword evidence="9" id="KW-0012">Acyltransferase</keyword>
<keyword evidence="3" id="KW-0808">Transferase</keyword>
<dbReference type="PROSITE" id="PS00439">
    <property type="entry name" value="ACYLTRANSF_C_1"/>
    <property type="match status" value="1"/>
</dbReference>
<evidence type="ECO:0000256" key="7">
    <source>
        <dbReference type="ARBA" id="ARBA00023098"/>
    </source>
</evidence>
<dbReference type="GO" id="GO:0005739">
    <property type="term" value="C:mitochondrion"/>
    <property type="evidence" value="ECO:0007669"/>
    <property type="project" value="TreeGrafter"/>
</dbReference>
<dbReference type="InterPro" id="IPR039551">
    <property type="entry name" value="Cho/carn_acyl_trans"/>
</dbReference>
<dbReference type="AlphaFoldDB" id="A0A8S1HF31"/>
<dbReference type="SUPFAM" id="SSF52777">
    <property type="entry name" value="CoA-dependent acyltransferases"/>
    <property type="match status" value="2"/>
</dbReference>
<evidence type="ECO:0000256" key="6">
    <source>
        <dbReference type="ARBA" id="ARBA00022989"/>
    </source>
</evidence>
<keyword evidence="13" id="KW-1185">Reference proteome</keyword>
<feature type="domain" description="Choline/carnitine acyltransferase" evidence="11">
    <location>
        <begin position="481"/>
        <end position="1065"/>
    </location>
</feature>
<evidence type="ECO:0000256" key="4">
    <source>
        <dbReference type="ARBA" id="ARBA00022692"/>
    </source>
</evidence>
<dbReference type="PANTHER" id="PTHR22589:SF99">
    <property type="entry name" value="CHOLINE_CARNITINE ACYLTRANSFERASE DOMAIN-CONTAINING PROTEIN"/>
    <property type="match status" value="1"/>
</dbReference>
<sequence>MSISVRTIEAFRRWRLREESLRLERTVEERNERYKRRYGESKVSTSTSISSDEAEKFSQGEIDCKPETRCGKMSFFSWIKLNSSETELKCSNYQESKNESSEKKVQTLKDDLYEIVIAKTEPKPIFYQNSKDSTEKKVRLPKEDLSEMVRLTKPKAHEKSKKSSTKKDIRLEAEVRLEKSGATSYYGRTGKLILSSQKDQVESVGVSKLVDPCSISLFGENSLSERIVSPRNVKALEDHVSEMNSPSSPECMISGFDLPFSSVDADDETLLDASSYADEFSSPDLENDFPQDCSKFSLDDLSFGNEVSSLKLIEILLQFHGSHSDEIAVRHNIMVGTSKLGSPFSLPSRFPSTFERKSYLVYNWLDNRLWPVRPIPFTATCAALLAYNLRYPTNVLLSILPSFESPHLEILKACAVSVSVVYVPTFILRKALKYFYFSYKGFLFENPKKPSLRTKAWGFVRYLLSFVPRRLESCDRLLPNLPVPPLQQTIRKYLDSSRNLMPKDEFELVVEQAEAFLLNEGRSLQTYAWIYSMFTDNYVTPFWEKYAYLYSRAPVLINSSVAHCDLIKVLDMTCAYRAARIIWIEMMSQLAIDRQDYKALGDGLLCTRHYKKMYAVTRVPGESIDHLANYGIQNYLVVELHGFLYKVRICDHKNRIYSVEKLTQIFAELLARNETEEGPFRRLVALTHDTRDSWHRNRKRFFLDNAVNRKALDTIEKAALFMTLDEDDTYGYDPENPEKLSNFLLNMLCGDGTNRWADKSLNYIAAKNSRAGGTTEHSIADGAEFDHIMENYIHLDAVHLEILPREEQIRLETITDSDRKELILGEKLVFEVADKEMVPEINRCYETHQAAKADIDVFSLIFRDFGKGRIKKCGVSPDAFVQMAIQLANYRDQGRFVLTYEPASVRFFANSRTETLRTVSDQSCQFVLAMLDPNETNEHRIELLQKACTTHVEKNKDCMVGGGIDRHLFVLYILSKATGTSSAFLDHYISQPWLLSTSHVPNVTNQIDEDSVVDHTWLGACFGPVAKQGYGVCYRFGGNHTICANITSHKSASNTDSALFGKRLAQAFHDISALFN</sequence>
<reference evidence="12" key="1">
    <citation type="submission" date="2020-10" db="EMBL/GenBank/DDBJ databases">
        <authorList>
            <person name="Kikuchi T."/>
        </authorList>
    </citation>
    <scope>NUCLEOTIDE SEQUENCE</scope>
    <source>
        <strain evidence="12">NKZ352</strain>
    </source>
</reference>
<comment type="caution">
    <text evidence="12">The sequence shown here is derived from an EMBL/GenBank/DDBJ whole genome shotgun (WGS) entry which is preliminary data.</text>
</comment>
<comment type="similarity">
    <text evidence="2">Belongs to the carnitine/choline acetyltransferase family.</text>
</comment>
<evidence type="ECO:0000313" key="12">
    <source>
        <dbReference type="EMBL" id="CAD6193825.1"/>
    </source>
</evidence>
<keyword evidence="5" id="KW-0276">Fatty acid metabolism</keyword>
<dbReference type="InterPro" id="IPR023213">
    <property type="entry name" value="CAT-like_dom_sf"/>
</dbReference>
<keyword evidence="7" id="KW-0443">Lipid metabolism</keyword>
<dbReference type="PANTHER" id="PTHR22589">
    <property type="entry name" value="CARNITINE O-ACYLTRANSFERASE"/>
    <property type="match status" value="1"/>
</dbReference>
<feature type="active site" description="Proton acceptor" evidence="10">
    <location>
        <position position="777"/>
    </location>
</feature>
<dbReference type="GO" id="GO:0004095">
    <property type="term" value="F:carnitine O-palmitoyltransferase activity"/>
    <property type="evidence" value="ECO:0007669"/>
    <property type="project" value="TreeGrafter"/>
</dbReference>
<gene>
    <name evidence="12" type="ORF">CAUJ_LOCUS9744</name>
</gene>
<dbReference type="FunFam" id="3.30.559.10:FF:000002">
    <property type="entry name" value="carnitine O-palmitoyltransferase 1, liver isoform"/>
    <property type="match status" value="1"/>
</dbReference>
<evidence type="ECO:0000256" key="9">
    <source>
        <dbReference type="ARBA" id="ARBA00023315"/>
    </source>
</evidence>
<keyword evidence="4" id="KW-0812">Transmembrane</keyword>
<comment type="subcellular location">
    <subcellularLocation>
        <location evidence="1">Membrane</location>
        <topology evidence="1">Multi-pass membrane protein</topology>
    </subcellularLocation>
</comment>
<evidence type="ECO:0000313" key="13">
    <source>
        <dbReference type="Proteomes" id="UP000835052"/>
    </source>
</evidence>
<dbReference type="Pfam" id="PF00755">
    <property type="entry name" value="Carn_acyltransf"/>
    <property type="match status" value="1"/>
</dbReference>
<name>A0A8S1HF31_9PELO</name>
<dbReference type="PROSITE" id="PS00440">
    <property type="entry name" value="ACYLTRANSF_C_2"/>
    <property type="match status" value="1"/>
</dbReference>
<evidence type="ECO:0000256" key="1">
    <source>
        <dbReference type="ARBA" id="ARBA00004141"/>
    </source>
</evidence>
<evidence type="ECO:0000256" key="2">
    <source>
        <dbReference type="ARBA" id="ARBA00005232"/>
    </source>
</evidence>